<keyword evidence="2" id="KW-1185">Reference proteome</keyword>
<protein>
    <submittedName>
        <fullName evidence="1">Uncharacterized protein</fullName>
    </submittedName>
</protein>
<evidence type="ECO:0000313" key="2">
    <source>
        <dbReference type="Proteomes" id="UP000008493"/>
    </source>
</evidence>
<evidence type="ECO:0000313" key="1">
    <source>
        <dbReference type="EMBL" id="EKM74814.1"/>
    </source>
</evidence>
<feature type="non-terminal residue" evidence="1">
    <location>
        <position position="78"/>
    </location>
</feature>
<organism evidence="1 2">
    <name type="scientific">Agaricus bisporus var. burnettii (strain JB137-S8 / ATCC MYA-4627 / FGSC 10392)</name>
    <name type="common">White button mushroom</name>
    <dbReference type="NCBI Taxonomy" id="597362"/>
    <lineage>
        <taxon>Eukaryota</taxon>
        <taxon>Fungi</taxon>
        <taxon>Dikarya</taxon>
        <taxon>Basidiomycota</taxon>
        <taxon>Agaricomycotina</taxon>
        <taxon>Agaricomycetes</taxon>
        <taxon>Agaricomycetidae</taxon>
        <taxon>Agaricales</taxon>
        <taxon>Agaricineae</taxon>
        <taxon>Agaricaceae</taxon>
        <taxon>Agaricus</taxon>
    </lineage>
</organism>
<dbReference type="InParanoid" id="K5VKD1"/>
<dbReference type="RefSeq" id="XP_007334558.1">
    <property type="nucleotide sequence ID" value="XM_007334496.1"/>
</dbReference>
<accession>K5VKD1</accession>
<dbReference type="HOGENOM" id="CLU_2628429_0_0_1"/>
<dbReference type="GeneID" id="18825218"/>
<proteinExistence type="predicted"/>
<name>K5VKD1_AGABU</name>
<sequence length="78" mass="8913">MSVPRKWEQRRVAAAVKMFDAIDGWFSLEDEGSVIGRQKTPMFLRSQFRWVVSSAQPGSTLSGVNTSIYIYILCMFYA</sequence>
<dbReference type="Proteomes" id="UP000008493">
    <property type="component" value="Unassembled WGS sequence"/>
</dbReference>
<gene>
    <name evidence="1" type="ORF">AGABI1DRAFT_116725</name>
</gene>
<dbReference type="KEGG" id="abp:AGABI1DRAFT116725"/>
<dbReference type="EMBL" id="JH971427">
    <property type="protein sequence ID" value="EKM74814.1"/>
    <property type="molecule type" value="Genomic_DNA"/>
</dbReference>
<dbReference type="AlphaFoldDB" id="K5VKD1"/>
<reference evidence="2" key="1">
    <citation type="journal article" date="2012" name="Proc. Natl. Acad. Sci. U.S.A.">
        <title>Genome sequence of the button mushroom Agaricus bisporus reveals mechanisms governing adaptation to a humic-rich ecological niche.</title>
        <authorList>
            <person name="Morin E."/>
            <person name="Kohler A."/>
            <person name="Baker A.R."/>
            <person name="Foulongne-Oriol M."/>
            <person name="Lombard V."/>
            <person name="Nagy L.G."/>
            <person name="Ohm R.A."/>
            <person name="Patyshakuliyeva A."/>
            <person name="Brun A."/>
            <person name="Aerts A.L."/>
            <person name="Bailey A.M."/>
            <person name="Billette C."/>
            <person name="Coutinho P.M."/>
            <person name="Deakin G."/>
            <person name="Doddapaneni H."/>
            <person name="Floudas D."/>
            <person name="Grimwood J."/>
            <person name="Hilden K."/>
            <person name="Kuees U."/>
            <person name="LaButti K.M."/>
            <person name="Lapidus A."/>
            <person name="Lindquist E.A."/>
            <person name="Lucas S.M."/>
            <person name="Murat C."/>
            <person name="Riley R.W."/>
            <person name="Salamov A.A."/>
            <person name="Schmutz J."/>
            <person name="Subramanian V."/>
            <person name="Woesten H.A.B."/>
            <person name="Xu J."/>
            <person name="Eastwood D.C."/>
            <person name="Foster G.D."/>
            <person name="Sonnenberg A.S."/>
            <person name="Cullen D."/>
            <person name="de Vries R.P."/>
            <person name="Lundell T."/>
            <person name="Hibbett D.S."/>
            <person name="Henrissat B."/>
            <person name="Burton K.S."/>
            <person name="Kerrigan R.W."/>
            <person name="Challen M.P."/>
            <person name="Grigoriev I.V."/>
            <person name="Martin F."/>
        </authorList>
    </citation>
    <scope>NUCLEOTIDE SEQUENCE [LARGE SCALE GENOMIC DNA]</scope>
    <source>
        <strain evidence="2">JB137-S8 / ATCC MYA-4627 / FGSC 10392</strain>
    </source>
</reference>